<proteinExistence type="inferred from homology"/>
<keyword evidence="9" id="KW-0413">Isomerase</keyword>
<evidence type="ECO:0000256" key="9">
    <source>
        <dbReference type="ARBA" id="ARBA00023235"/>
    </source>
</evidence>
<dbReference type="PANTHER" id="PTHR31637:SF0">
    <property type="entry name" value="2,3-BISPHOSPHOGLYCERATE-INDEPENDENT PHOSPHOGLYCERATE MUTASE"/>
    <property type="match status" value="1"/>
</dbReference>
<dbReference type="NCBIfam" id="TIGR01307">
    <property type="entry name" value="pgm_bpd_ind"/>
    <property type="match status" value="1"/>
</dbReference>
<name>A0A250XDN4_9CHLO</name>
<evidence type="ECO:0000256" key="2">
    <source>
        <dbReference type="ARBA" id="ARBA00001936"/>
    </source>
</evidence>
<dbReference type="GO" id="GO:0006096">
    <property type="term" value="P:glycolytic process"/>
    <property type="evidence" value="ECO:0007669"/>
    <property type="project" value="UniProtKB-UniPathway"/>
</dbReference>
<dbReference type="GO" id="GO:0006007">
    <property type="term" value="P:glucose catabolic process"/>
    <property type="evidence" value="ECO:0007669"/>
    <property type="project" value="InterPro"/>
</dbReference>
<dbReference type="GO" id="GO:0005737">
    <property type="term" value="C:cytoplasm"/>
    <property type="evidence" value="ECO:0007669"/>
    <property type="project" value="InterPro"/>
</dbReference>
<dbReference type="EMBL" id="BEGY01000062">
    <property type="protein sequence ID" value="GAX81195.1"/>
    <property type="molecule type" value="Genomic_DNA"/>
</dbReference>
<keyword evidence="8" id="KW-0464">Manganese</keyword>
<comment type="similarity">
    <text evidence="4">Belongs to the BPG-independent phosphoglycerate mutase family.</text>
</comment>
<comment type="catalytic activity">
    <reaction evidence="1">
        <text>(2R)-2-phosphoglycerate = (2R)-3-phosphoglycerate</text>
        <dbReference type="Rhea" id="RHEA:15901"/>
        <dbReference type="ChEBI" id="CHEBI:58272"/>
        <dbReference type="ChEBI" id="CHEBI:58289"/>
        <dbReference type="EC" id="5.4.2.12"/>
    </reaction>
</comment>
<evidence type="ECO:0000256" key="4">
    <source>
        <dbReference type="ARBA" id="ARBA00008819"/>
    </source>
</evidence>
<evidence type="ECO:0000256" key="6">
    <source>
        <dbReference type="ARBA" id="ARBA00022723"/>
    </source>
</evidence>
<accession>A0A250XDN4</accession>
<keyword evidence="7" id="KW-0324">Glycolysis</keyword>
<keyword evidence="6" id="KW-0479">Metal-binding</keyword>
<dbReference type="SUPFAM" id="SSF53649">
    <property type="entry name" value="Alkaline phosphatase-like"/>
    <property type="match status" value="1"/>
</dbReference>
<dbReference type="UniPathway" id="UPA00109">
    <property type="reaction ID" value="UER00186"/>
</dbReference>
<evidence type="ECO:0000256" key="3">
    <source>
        <dbReference type="ARBA" id="ARBA00004798"/>
    </source>
</evidence>
<comment type="pathway">
    <text evidence="3">Carbohydrate degradation; glycolysis; pyruvate from D-glyceraldehyde 3-phosphate: step 3/5.</text>
</comment>
<dbReference type="FunFam" id="3.40.1450.10:FF:000002">
    <property type="entry name" value="2,3-bisphosphoglycerate-independent phosphoglycerate mutase"/>
    <property type="match status" value="1"/>
</dbReference>
<dbReference type="InterPro" id="IPR006124">
    <property type="entry name" value="Metalloenzyme"/>
</dbReference>
<comment type="cofactor">
    <cofactor evidence="2">
        <name>Mn(2+)</name>
        <dbReference type="ChEBI" id="CHEBI:29035"/>
    </cofactor>
</comment>
<dbReference type="PANTHER" id="PTHR31637">
    <property type="entry name" value="2,3-BISPHOSPHOGLYCERATE-INDEPENDENT PHOSPHOGLYCERATE MUTASE"/>
    <property type="match status" value="1"/>
</dbReference>
<evidence type="ECO:0000313" key="12">
    <source>
        <dbReference type="EMBL" id="GAX81195.1"/>
    </source>
</evidence>
<dbReference type="InterPro" id="IPR005995">
    <property type="entry name" value="Pgm_bpd_ind"/>
</dbReference>
<protein>
    <recommendedName>
        <fullName evidence="5">phosphoglycerate mutase (2,3-diphosphoglycerate-independent)</fullName>
        <ecNumber evidence="5">5.4.2.12</ecNumber>
    </recommendedName>
</protein>
<dbReference type="Pfam" id="PF01676">
    <property type="entry name" value="Metalloenzyme"/>
    <property type="match status" value="1"/>
</dbReference>
<dbReference type="GO" id="GO:0030145">
    <property type="term" value="F:manganese ion binding"/>
    <property type="evidence" value="ECO:0007669"/>
    <property type="project" value="InterPro"/>
</dbReference>
<dbReference type="CDD" id="cd16010">
    <property type="entry name" value="iPGM"/>
    <property type="match status" value="1"/>
</dbReference>
<dbReference type="OrthoDB" id="952271at2759"/>
<feature type="domain" description="Metalloenzyme" evidence="10">
    <location>
        <begin position="17"/>
        <end position="539"/>
    </location>
</feature>
<dbReference type="GO" id="GO:0010037">
    <property type="term" value="P:response to carbon dioxide"/>
    <property type="evidence" value="ECO:0007669"/>
    <property type="project" value="UniProtKB-ARBA"/>
</dbReference>
<evidence type="ECO:0000256" key="8">
    <source>
        <dbReference type="ARBA" id="ARBA00023211"/>
    </source>
</evidence>
<comment type="caution">
    <text evidence="12">The sequence shown here is derived from an EMBL/GenBank/DDBJ whole genome shotgun (WGS) entry which is preliminary data.</text>
</comment>
<evidence type="ECO:0000259" key="11">
    <source>
        <dbReference type="Pfam" id="PF06415"/>
    </source>
</evidence>
<dbReference type="Gene3D" id="3.40.720.10">
    <property type="entry name" value="Alkaline Phosphatase, subunit A"/>
    <property type="match status" value="1"/>
</dbReference>
<evidence type="ECO:0000259" key="10">
    <source>
        <dbReference type="Pfam" id="PF01676"/>
    </source>
</evidence>
<gene>
    <name evidence="12" type="ORF">CEUSTIGMA_g8628.t1</name>
</gene>
<dbReference type="SUPFAM" id="SSF64158">
    <property type="entry name" value="2,3-Bisphosphoglycerate-independent phosphoglycerate mutase, substrate-binding domain"/>
    <property type="match status" value="1"/>
</dbReference>
<reference evidence="12 13" key="1">
    <citation type="submission" date="2017-08" db="EMBL/GenBank/DDBJ databases">
        <title>Acidophilic green algal genome provides insights into adaptation to an acidic environment.</title>
        <authorList>
            <person name="Hirooka S."/>
            <person name="Hirose Y."/>
            <person name="Kanesaki Y."/>
            <person name="Higuchi S."/>
            <person name="Fujiwara T."/>
            <person name="Onuma R."/>
            <person name="Era A."/>
            <person name="Ohbayashi R."/>
            <person name="Uzuka A."/>
            <person name="Nozaki H."/>
            <person name="Yoshikawa H."/>
            <person name="Miyagishima S.Y."/>
        </authorList>
    </citation>
    <scope>NUCLEOTIDE SEQUENCE [LARGE SCALE GENOMIC DNA]</scope>
    <source>
        <strain evidence="12 13">NIES-2499</strain>
    </source>
</reference>
<evidence type="ECO:0000256" key="1">
    <source>
        <dbReference type="ARBA" id="ARBA00000370"/>
    </source>
</evidence>
<dbReference type="InterPro" id="IPR036646">
    <property type="entry name" value="PGAM_B_sf"/>
</dbReference>
<feature type="domain" description="BPG-independent PGAM N-terminal" evidence="11">
    <location>
        <begin position="98"/>
        <end position="318"/>
    </location>
</feature>
<dbReference type="Proteomes" id="UP000232323">
    <property type="component" value="Unassembled WGS sequence"/>
</dbReference>
<dbReference type="AlphaFoldDB" id="A0A250XDN4"/>
<dbReference type="InterPro" id="IPR017850">
    <property type="entry name" value="Alkaline_phosphatase_core_sf"/>
</dbReference>
<keyword evidence="13" id="KW-1185">Reference proteome</keyword>
<evidence type="ECO:0000313" key="13">
    <source>
        <dbReference type="Proteomes" id="UP000232323"/>
    </source>
</evidence>
<evidence type="ECO:0000256" key="5">
    <source>
        <dbReference type="ARBA" id="ARBA00012026"/>
    </source>
</evidence>
<dbReference type="InterPro" id="IPR011258">
    <property type="entry name" value="BPG-indep_PGM_N"/>
</dbReference>
<sequence length="578" mass="62677">MSQTLNAHPSISKSEGPVLVCILDGFGENEFKDEYNAVHSADTPCIDALRSVANRSRTVNAHGLAVGLPSDADMGNSEVGHNALGSGQVVDQGARLVDIALETGSMWTGAGWKLISEAFPSNTVHFIGLLSDGGVHSRCDQLYGCIKGAVERGANRIRVHILTDGRDVPDGSSLKFVSELEDVLAKTGVDAKIASGGGRMRVTMDRYEADWSIVKRGWDAHILGKAPHTFTDALTAVKTLRGPEDKQVSDQNLDPFVIVDDAGKPLGVVEDGDAVVLFNFRADRMTEMSKALEYEDFNFFDRERFPKGLRFVGMMQYDGDLHLPTNYLVPPPVIKQVSGEYLAKSGISTFACSETQKFGHVTFFWNGNCSGFFDAKLESYLEIPSDKIVFNQKPEMKAAEITAAGIEALKSGKYKMVRINYANPDMVGHTGDLAATVKACEVVDGCVKQLLEVADSVNSRWLVTSDHGNADDMVQRDKKGKPLMDEHGKPLPLTSHTLAPVPVYIGGKGLPDNIVFRSDLPKAGLANITATYINLLGYEAPSFYEPSLIEAKALVGNKVIRDTSVAETRTSGHTCRTC</sequence>
<evidence type="ECO:0000256" key="7">
    <source>
        <dbReference type="ARBA" id="ARBA00023152"/>
    </source>
</evidence>
<dbReference type="STRING" id="1157962.A0A250XDN4"/>
<dbReference type="EC" id="5.4.2.12" evidence="5"/>
<dbReference type="GO" id="GO:0004619">
    <property type="term" value="F:phosphoglycerate mutase activity"/>
    <property type="evidence" value="ECO:0007669"/>
    <property type="project" value="UniProtKB-EC"/>
</dbReference>
<organism evidence="12 13">
    <name type="scientific">Chlamydomonas eustigma</name>
    <dbReference type="NCBI Taxonomy" id="1157962"/>
    <lineage>
        <taxon>Eukaryota</taxon>
        <taxon>Viridiplantae</taxon>
        <taxon>Chlorophyta</taxon>
        <taxon>core chlorophytes</taxon>
        <taxon>Chlorophyceae</taxon>
        <taxon>CS clade</taxon>
        <taxon>Chlamydomonadales</taxon>
        <taxon>Chlamydomonadaceae</taxon>
        <taxon>Chlamydomonas</taxon>
    </lineage>
</organism>
<dbReference type="Pfam" id="PF06415">
    <property type="entry name" value="iPGM_N"/>
    <property type="match status" value="1"/>
</dbReference>
<dbReference type="Gene3D" id="3.40.1450.10">
    <property type="entry name" value="BPG-independent phosphoglycerate mutase, domain B"/>
    <property type="match status" value="1"/>
</dbReference>